<organism evidence="8 9">
    <name type="scientific">Operophtera brumata</name>
    <name type="common">Winter moth</name>
    <name type="synonym">Phalaena brumata</name>
    <dbReference type="NCBI Taxonomy" id="104452"/>
    <lineage>
        <taxon>Eukaryota</taxon>
        <taxon>Metazoa</taxon>
        <taxon>Ecdysozoa</taxon>
        <taxon>Arthropoda</taxon>
        <taxon>Hexapoda</taxon>
        <taxon>Insecta</taxon>
        <taxon>Pterygota</taxon>
        <taxon>Neoptera</taxon>
        <taxon>Endopterygota</taxon>
        <taxon>Lepidoptera</taxon>
        <taxon>Glossata</taxon>
        <taxon>Ditrysia</taxon>
        <taxon>Geometroidea</taxon>
        <taxon>Geometridae</taxon>
        <taxon>Larentiinae</taxon>
        <taxon>Operophtera</taxon>
    </lineage>
</organism>
<proteinExistence type="predicted"/>
<keyword evidence="9" id="KW-1185">Reference proteome</keyword>
<dbReference type="GO" id="GO:0005634">
    <property type="term" value="C:nucleus"/>
    <property type="evidence" value="ECO:0007669"/>
    <property type="project" value="TreeGrafter"/>
</dbReference>
<evidence type="ECO:0000256" key="1">
    <source>
        <dbReference type="ARBA" id="ARBA00011764"/>
    </source>
</evidence>
<comment type="function">
    <text evidence="5">Involved in transvection phenomena (= synapsis-dependent gene expression), where the synaptic pairing of chromosomes carrying genes with which zeste interacts influences the expression of these genes. Zeste binds to DNA and stimulates transcription from a nearby promoter.</text>
</comment>
<name>A0A0L7K3T6_OPEBR</name>
<feature type="region of interest" description="Disordered" evidence="6">
    <location>
        <begin position="1"/>
        <end position="20"/>
    </location>
</feature>
<dbReference type="PANTHER" id="PTHR23098:SF16">
    <property type="entry name" value="REGULATORY PROTEIN ZESTE"/>
    <property type="match status" value="1"/>
</dbReference>
<dbReference type="Pfam" id="PF13873">
    <property type="entry name" value="Myb_DNA-bind_5"/>
    <property type="match status" value="1"/>
</dbReference>
<reference evidence="8 9" key="1">
    <citation type="journal article" date="2015" name="Genome Biol. Evol.">
        <title>The genome of winter moth (Operophtera brumata) provides a genomic perspective on sexual dimorphism and phenology.</title>
        <authorList>
            <person name="Derks M.F."/>
            <person name="Smit S."/>
            <person name="Salis L."/>
            <person name="Schijlen E."/>
            <person name="Bossers A."/>
            <person name="Mateman C."/>
            <person name="Pijl A.S."/>
            <person name="de Ridder D."/>
            <person name="Groenen M.A."/>
            <person name="Visser M.E."/>
            <person name="Megens H.J."/>
        </authorList>
    </citation>
    <scope>NUCLEOTIDE SEQUENCE [LARGE SCALE GENOMIC DNA]</scope>
    <source>
        <strain evidence="8">WM2013NL</strain>
        <tissue evidence="8">Head and thorax</tissue>
    </source>
</reference>
<comment type="subunit">
    <text evidence="1">Self-associates forming complexes of several hundred monomers.</text>
</comment>
<feature type="region of interest" description="Disordered" evidence="6">
    <location>
        <begin position="215"/>
        <end position="247"/>
    </location>
</feature>
<dbReference type="Proteomes" id="UP000037510">
    <property type="component" value="Unassembled WGS sequence"/>
</dbReference>
<feature type="domain" description="Myb/SANT-like DNA-binding" evidence="7">
    <location>
        <begin position="22"/>
        <end position="62"/>
    </location>
</feature>
<comment type="caution">
    <text evidence="8">The sequence shown here is derived from an EMBL/GenBank/DDBJ whole genome shotgun (WGS) entry which is preliminary data.</text>
</comment>
<accession>A0A0L7K3T6</accession>
<keyword evidence="4" id="KW-0804">Transcription</keyword>
<evidence type="ECO:0000259" key="7">
    <source>
        <dbReference type="Pfam" id="PF13873"/>
    </source>
</evidence>
<feature type="region of interest" description="Disordered" evidence="6">
    <location>
        <begin position="128"/>
        <end position="173"/>
    </location>
</feature>
<keyword evidence="3" id="KW-0805">Transcription regulation</keyword>
<dbReference type="EMBL" id="JTDY01013463">
    <property type="protein sequence ID" value="KOB52137.1"/>
    <property type="molecule type" value="Genomic_DNA"/>
</dbReference>
<dbReference type="InterPro" id="IPR028002">
    <property type="entry name" value="Myb_DNA-bind_5"/>
</dbReference>
<evidence type="ECO:0000256" key="5">
    <source>
        <dbReference type="ARBA" id="ARBA00025466"/>
    </source>
</evidence>
<protein>
    <recommendedName>
        <fullName evidence="2">Regulatory protein zeste</fullName>
    </recommendedName>
</protein>
<evidence type="ECO:0000313" key="8">
    <source>
        <dbReference type="EMBL" id="KOB52137.1"/>
    </source>
</evidence>
<evidence type="ECO:0000256" key="2">
    <source>
        <dbReference type="ARBA" id="ARBA00016807"/>
    </source>
</evidence>
<sequence length="247" mass="28392">MCPRHGDLSKPGSGPRGREWTNRKWAELCLKLNSQGMGATKTVEKWKKAWSDIKNNTKKKWARIDRSSRQTGGGPALQISLTDLELRVLGIMGVQAATGMNVAEVGFGQTFEEEASEQMPNLILPNNPDDVLELEDDMTPQPGTSRQQSQVERPVERPHWTPPPSKRARTRTMDPAQAFLDADERARENETERMNVLLELEREKIRQRDIELNLQTYEKRKEQRKEQRKDDHKKKAIVPGCRTNQRE</sequence>
<evidence type="ECO:0000256" key="4">
    <source>
        <dbReference type="ARBA" id="ARBA00023163"/>
    </source>
</evidence>
<evidence type="ECO:0000313" key="9">
    <source>
        <dbReference type="Proteomes" id="UP000037510"/>
    </source>
</evidence>
<evidence type="ECO:0000256" key="3">
    <source>
        <dbReference type="ARBA" id="ARBA00023015"/>
    </source>
</evidence>
<feature type="compositionally biased region" description="Polar residues" evidence="6">
    <location>
        <begin position="141"/>
        <end position="151"/>
    </location>
</feature>
<evidence type="ECO:0000256" key="6">
    <source>
        <dbReference type="SAM" id="MobiDB-lite"/>
    </source>
</evidence>
<feature type="compositionally biased region" description="Basic and acidic residues" evidence="6">
    <location>
        <begin position="215"/>
        <end position="230"/>
    </location>
</feature>
<dbReference type="PANTHER" id="PTHR23098">
    <property type="entry name" value="AGAP001331-PA-RELATED"/>
    <property type="match status" value="1"/>
</dbReference>
<dbReference type="AlphaFoldDB" id="A0A0L7K3T6"/>
<gene>
    <name evidence="8" type="ORF">OBRU01_26454</name>
</gene>